<dbReference type="Pfam" id="PF20706">
    <property type="entry name" value="GT4-conflict"/>
    <property type="match status" value="1"/>
</dbReference>
<sequence>MTTERPPLGNRPLRILNVGLGWASTTGGHTVTRELSIGQAQAGHQAYVWLPQAVQTPDIPNLKLLHPTNPERWPDLTQSDTAQLATQQQMLLSRDGLPDDIDLIVGHARFTGDIALELRDRYYPNALTAYVMHMSPEEGSRARHGDGTHADLKAREDTERMRRADLTVGVGPLIAEESGKLLQRDRLEKPLHELIPGVVALDPPLYRSFQRRYELLLTGRMDDLLKGGPEAVQMVNELRGRGVPVHLSMRGVPPARLADEQNKVNRLSGGAVRLRQFTNDSAELMRDYNGADAFIMPSHHEGYGLVASEAAGAGVPILVDKMNTGMGMFLADEDRVPRELGQGSVVPASSYNTKVWSDRLQEMLANLPQERERALALREHLTTNYSWQKAAEGLVNSARIVHDGPDYSVMDPELRNAIRLGLQMPVQKKAVEGSQGERPKRDHKPGPDTGLSR</sequence>
<dbReference type="SUPFAM" id="SSF53756">
    <property type="entry name" value="UDP-Glycosyltransferase/glycogen phosphorylase"/>
    <property type="match status" value="1"/>
</dbReference>
<dbReference type="OrthoDB" id="6286688at2"/>
<organism evidence="4 5">
    <name type="scientific">Kribbella antibiotica</name>
    <dbReference type="NCBI Taxonomy" id="190195"/>
    <lineage>
        <taxon>Bacteria</taxon>
        <taxon>Bacillati</taxon>
        <taxon>Actinomycetota</taxon>
        <taxon>Actinomycetes</taxon>
        <taxon>Propionibacteriales</taxon>
        <taxon>Kribbellaceae</taxon>
        <taxon>Kribbella</taxon>
    </lineage>
</organism>
<accession>A0A4R4YNK7</accession>
<keyword evidence="1" id="KW-0328">Glycosyltransferase</keyword>
<dbReference type="CDD" id="cd03801">
    <property type="entry name" value="GT4_PimA-like"/>
    <property type="match status" value="1"/>
</dbReference>
<proteinExistence type="predicted"/>
<dbReference type="EMBL" id="SMKX01000168">
    <property type="protein sequence ID" value="TDD46636.1"/>
    <property type="molecule type" value="Genomic_DNA"/>
</dbReference>
<keyword evidence="2 4" id="KW-0808">Transferase</keyword>
<dbReference type="AlphaFoldDB" id="A0A4R4YNK7"/>
<dbReference type="RefSeq" id="WP_132175767.1">
    <property type="nucleotide sequence ID" value="NZ_SMKX01000168.1"/>
</dbReference>
<feature type="compositionally biased region" description="Basic and acidic residues" evidence="3">
    <location>
        <begin position="429"/>
        <end position="446"/>
    </location>
</feature>
<feature type="region of interest" description="Disordered" evidence="3">
    <location>
        <begin position="425"/>
        <end position="453"/>
    </location>
</feature>
<dbReference type="Proteomes" id="UP000295124">
    <property type="component" value="Unassembled WGS sequence"/>
</dbReference>
<dbReference type="PANTHER" id="PTHR12526">
    <property type="entry name" value="GLYCOSYLTRANSFERASE"/>
    <property type="match status" value="1"/>
</dbReference>
<evidence type="ECO:0000313" key="5">
    <source>
        <dbReference type="Proteomes" id="UP000295124"/>
    </source>
</evidence>
<evidence type="ECO:0000256" key="3">
    <source>
        <dbReference type="SAM" id="MobiDB-lite"/>
    </source>
</evidence>
<dbReference type="PANTHER" id="PTHR12526:SF510">
    <property type="entry name" value="D-INOSITOL 3-PHOSPHATE GLYCOSYLTRANSFERASE"/>
    <property type="match status" value="1"/>
</dbReference>
<dbReference type="Gene3D" id="3.40.50.2000">
    <property type="entry name" value="Glycogen Phosphorylase B"/>
    <property type="match status" value="1"/>
</dbReference>
<evidence type="ECO:0000313" key="4">
    <source>
        <dbReference type="EMBL" id="TDD46636.1"/>
    </source>
</evidence>
<name>A0A4R4YNK7_9ACTN</name>
<reference evidence="4 5" key="1">
    <citation type="submission" date="2019-03" db="EMBL/GenBank/DDBJ databases">
        <title>Draft genome sequences of novel Actinobacteria.</title>
        <authorList>
            <person name="Sahin N."/>
            <person name="Ay H."/>
            <person name="Saygin H."/>
        </authorList>
    </citation>
    <scope>NUCLEOTIDE SEQUENCE [LARGE SCALE GENOMIC DNA]</scope>
    <source>
        <strain evidence="4 5">JCM 13523</strain>
    </source>
</reference>
<evidence type="ECO:0000256" key="2">
    <source>
        <dbReference type="ARBA" id="ARBA00022679"/>
    </source>
</evidence>
<comment type="caution">
    <text evidence="4">The sequence shown here is derived from an EMBL/GenBank/DDBJ whole genome shotgun (WGS) entry which is preliminary data.</text>
</comment>
<dbReference type="GO" id="GO:0016757">
    <property type="term" value="F:glycosyltransferase activity"/>
    <property type="evidence" value="ECO:0007669"/>
    <property type="project" value="UniProtKB-KW"/>
</dbReference>
<gene>
    <name evidence="4" type="ORF">E1263_36070</name>
</gene>
<keyword evidence="5" id="KW-1185">Reference proteome</keyword>
<protein>
    <submittedName>
        <fullName evidence="4">Glycosyltransferase</fullName>
    </submittedName>
</protein>
<evidence type="ECO:0000256" key="1">
    <source>
        <dbReference type="ARBA" id="ARBA00022676"/>
    </source>
</evidence>